<dbReference type="Proteomes" id="UP001161257">
    <property type="component" value="Unassembled WGS sequence"/>
</dbReference>
<dbReference type="EC" id="3.5.1.94" evidence="5"/>
<dbReference type="PROSITE" id="PS51273">
    <property type="entry name" value="GATASE_TYPE_1"/>
    <property type="match status" value="1"/>
</dbReference>
<dbReference type="Pfam" id="PF07722">
    <property type="entry name" value="Peptidase_C26"/>
    <property type="match status" value="1"/>
</dbReference>
<evidence type="ECO:0000256" key="4">
    <source>
        <dbReference type="ARBA" id="ARBA00060634"/>
    </source>
</evidence>
<dbReference type="GO" id="GO:0005829">
    <property type="term" value="C:cytosol"/>
    <property type="evidence" value="ECO:0007669"/>
    <property type="project" value="TreeGrafter"/>
</dbReference>
<dbReference type="AlphaFoldDB" id="A0AA37RDG0"/>
<dbReference type="GO" id="GO:0006598">
    <property type="term" value="P:polyamine catabolic process"/>
    <property type="evidence" value="ECO:0007669"/>
    <property type="project" value="TreeGrafter"/>
</dbReference>
<comment type="caution">
    <text evidence="6">The sequence shown here is derived from an EMBL/GenBank/DDBJ whole genome shotgun (WGS) entry which is preliminary data.</text>
</comment>
<comment type="function">
    <text evidence="3">Involved in the breakdown of putrescine via hydrolysis of the gamma-glutamyl linkage of gamma-glutamyl-gamma-aminobutyrate.</text>
</comment>
<dbReference type="GO" id="GO:0033969">
    <property type="term" value="F:gamma-glutamyl-gamma-aminobutyrate hydrolase activity"/>
    <property type="evidence" value="ECO:0007669"/>
    <property type="project" value="UniProtKB-EC"/>
</dbReference>
<comment type="similarity">
    <text evidence="1">Belongs to the peptidase C26 family.</text>
</comment>
<dbReference type="SUPFAM" id="SSF52317">
    <property type="entry name" value="Class I glutamine amidotransferase-like"/>
    <property type="match status" value="1"/>
</dbReference>
<comment type="catalytic activity">
    <reaction evidence="2">
        <text>4-(gamma-L-glutamylamino)butanoate + H2O = 4-aminobutanoate + L-glutamate</text>
        <dbReference type="Rhea" id="RHEA:19737"/>
        <dbReference type="ChEBI" id="CHEBI:15377"/>
        <dbReference type="ChEBI" id="CHEBI:29985"/>
        <dbReference type="ChEBI" id="CHEBI:58800"/>
        <dbReference type="ChEBI" id="CHEBI:59888"/>
        <dbReference type="EC" id="3.5.1.94"/>
    </reaction>
</comment>
<dbReference type="PANTHER" id="PTHR43235">
    <property type="entry name" value="GLUTAMINE AMIDOTRANSFERASE PB2B2.05-RELATED"/>
    <property type="match status" value="1"/>
</dbReference>
<dbReference type="FunFam" id="3.40.50.880:FF:000030">
    <property type="entry name" value="Gamma-glutamyl-gamma-aminobutyrate hydrolase PuuD"/>
    <property type="match status" value="1"/>
</dbReference>
<evidence type="ECO:0000313" key="6">
    <source>
        <dbReference type="EMBL" id="GLO35128.1"/>
    </source>
</evidence>
<dbReference type="InterPro" id="IPR029062">
    <property type="entry name" value="Class_I_gatase-like"/>
</dbReference>
<evidence type="ECO:0000256" key="1">
    <source>
        <dbReference type="ARBA" id="ARBA00011083"/>
    </source>
</evidence>
<evidence type="ECO:0000256" key="2">
    <source>
        <dbReference type="ARBA" id="ARBA00052718"/>
    </source>
</evidence>
<evidence type="ECO:0000256" key="3">
    <source>
        <dbReference type="ARBA" id="ARBA00055068"/>
    </source>
</evidence>
<evidence type="ECO:0000256" key="5">
    <source>
        <dbReference type="ARBA" id="ARBA00066788"/>
    </source>
</evidence>
<dbReference type="RefSeq" id="WP_284353888.1">
    <property type="nucleotide sequence ID" value="NZ_BSKF01000002.1"/>
</dbReference>
<organism evidence="6 7">
    <name type="scientific">Pseudomonas putida</name>
    <name type="common">Arthrobacter siderocapsulatus</name>
    <dbReference type="NCBI Taxonomy" id="303"/>
    <lineage>
        <taxon>Bacteria</taxon>
        <taxon>Pseudomonadati</taxon>
        <taxon>Pseudomonadota</taxon>
        <taxon>Gammaproteobacteria</taxon>
        <taxon>Pseudomonadales</taxon>
        <taxon>Pseudomonadaceae</taxon>
        <taxon>Pseudomonas</taxon>
    </lineage>
</organism>
<gene>
    <name evidence="6" type="primary">spuA_1</name>
    <name evidence="6" type="ORF">PPUN14671_19610</name>
</gene>
<keyword evidence="6" id="KW-0315">Glutamine amidotransferase</keyword>
<proteinExistence type="inferred from homology"/>
<dbReference type="InterPro" id="IPR044668">
    <property type="entry name" value="PuuD-like"/>
</dbReference>
<protein>
    <recommendedName>
        <fullName evidence="5">gamma-glutamyl-gamma-aminobutyrate hydrolase</fullName>
        <ecNumber evidence="5">3.5.1.94</ecNumber>
    </recommendedName>
</protein>
<dbReference type="EMBL" id="BSKJ01000004">
    <property type="protein sequence ID" value="GLO35128.1"/>
    <property type="molecule type" value="Genomic_DNA"/>
</dbReference>
<comment type="pathway">
    <text evidence="4">Amine and polyamine degradation; putrescine degradation; 4-aminobutanoate from putrescine: step 4/4.</text>
</comment>
<name>A0AA37RDG0_PSEPU</name>
<dbReference type="Gene3D" id="3.40.50.880">
    <property type="match status" value="1"/>
</dbReference>
<reference evidence="6" key="1">
    <citation type="submission" date="2023-01" db="EMBL/GenBank/DDBJ databases">
        <title>Whole-genome sequence of Pseudomonas putida NBRC 14671.</title>
        <authorList>
            <person name="Morohoshi T."/>
            <person name="Someya N."/>
        </authorList>
    </citation>
    <scope>NUCLEOTIDE SEQUENCE</scope>
    <source>
        <strain evidence="6">NBRC 14671</strain>
    </source>
</reference>
<accession>A0AA37RDG0</accession>
<sequence>MAARKPRVAVNACVRQLGSHPFHMAGEKYLRAVVEGADALPLVVPALPGLVDPDALLANVDGLLLTGSPSNLEPHHYAGPPSAPGTLHDPQRDAFNLPLIRAALAADIPLLAICRGFQELNVALGGSLHACVHELPGYLDHREPADQPVAVQYAARQPLTVLSGGLLQAAGLPAQCQVNSIHGQGIDRLAMALRVEAVACDGLVEAVSVRDASFALGVQFHPEWQVTAHPHYLAIFQAFGAACRKRAAQRPRGTDHDIG</sequence>
<dbReference type="PANTHER" id="PTHR43235:SF1">
    <property type="entry name" value="GLUTAMINE AMIDOTRANSFERASE PB2B2.05-RELATED"/>
    <property type="match status" value="1"/>
</dbReference>
<evidence type="ECO:0000313" key="7">
    <source>
        <dbReference type="Proteomes" id="UP001161257"/>
    </source>
</evidence>
<dbReference type="CDD" id="cd01745">
    <property type="entry name" value="GATase1_2"/>
    <property type="match status" value="1"/>
</dbReference>
<dbReference type="InterPro" id="IPR011697">
    <property type="entry name" value="Peptidase_C26"/>
</dbReference>